<feature type="transmembrane region" description="Helical" evidence="1">
    <location>
        <begin position="372"/>
        <end position="390"/>
    </location>
</feature>
<dbReference type="Proteomes" id="UP000708576">
    <property type="component" value="Unassembled WGS sequence"/>
</dbReference>
<name>A0ABS5K274_9BACT</name>
<protein>
    <recommendedName>
        <fullName evidence="4">O-antigen ligase domain-containing protein</fullName>
    </recommendedName>
</protein>
<sequence length="416" mass="47220">MHIIFNIDNRIKLINIAFWSIVYVLFLYAFEAPVRFYSGRVGLGVFIYTKDLVLLFLSLLFLFEYKENQIIISKLAIVFFAILIFFGLVATLNGISLKQVLFSYKIYLILFVGMQVFRFLPEFNLKIRKTINWLAFLSCLGIFINLFITFPWEGASMIIDGVELDTARAGYAVGGFKRVAGFGRNWSNPAYFALMATGLNYAYIEKWKISDVLLIIIFSSGILITTNKGAIGSFLLITLFFWGTKFLPNIILKSSIFLILVITVLFPILSWGSAINFENKSLITKILFASFKIRIEDMWPRGLELVRNHGSLLFGRGISGMGASQIIYEPLLYHPGDNVFVYLFGLSGMFSFVIFIYIALKIFFLQLSENKEALLVAILLICFLGIGLIGTALENGILNLFFGFMFAGIYKVKIRL</sequence>
<reference evidence="2 3" key="1">
    <citation type="journal article" date="2015" name="Int. J. Syst. Evol. Microbiol.">
        <title>Carboxylicivirga linearis sp. nov., isolated from a sea cucumber culture pond.</title>
        <authorList>
            <person name="Wang F.Q."/>
            <person name="Zhou Y.X."/>
            <person name="Lin X.Z."/>
            <person name="Chen G.J."/>
            <person name="Du Z.J."/>
        </authorList>
    </citation>
    <scope>NUCLEOTIDE SEQUENCE [LARGE SCALE GENOMIC DNA]</scope>
    <source>
        <strain evidence="2 3">FB218</strain>
    </source>
</reference>
<organism evidence="2 3">
    <name type="scientific">Carboxylicivirga linearis</name>
    <dbReference type="NCBI Taxonomy" id="1628157"/>
    <lineage>
        <taxon>Bacteria</taxon>
        <taxon>Pseudomonadati</taxon>
        <taxon>Bacteroidota</taxon>
        <taxon>Bacteroidia</taxon>
        <taxon>Marinilabiliales</taxon>
        <taxon>Marinilabiliaceae</taxon>
        <taxon>Carboxylicivirga</taxon>
    </lineage>
</organism>
<feature type="transmembrane region" description="Helical" evidence="1">
    <location>
        <begin position="12"/>
        <end position="30"/>
    </location>
</feature>
<evidence type="ECO:0000313" key="2">
    <source>
        <dbReference type="EMBL" id="MBS2100779.1"/>
    </source>
</evidence>
<feature type="transmembrane region" description="Helical" evidence="1">
    <location>
        <begin position="42"/>
        <end position="63"/>
    </location>
</feature>
<feature type="transmembrane region" description="Helical" evidence="1">
    <location>
        <begin position="132"/>
        <end position="152"/>
    </location>
</feature>
<keyword evidence="1" id="KW-0472">Membrane</keyword>
<keyword evidence="3" id="KW-1185">Reference proteome</keyword>
<keyword evidence="1" id="KW-1133">Transmembrane helix</keyword>
<feature type="transmembrane region" description="Helical" evidence="1">
    <location>
        <begin position="101"/>
        <end position="120"/>
    </location>
</feature>
<feature type="transmembrane region" description="Helical" evidence="1">
    <location>
        <begin position="212"/>
        <end position="243"/>
    </location>
</feature>
<dbReference type="RefSeq" id="WP_212219297.1">
    <property type="nucleotide sequence ID" value="NZ_JAGUCO010000029.1"/>
</dbReference>
<accession>A0ABS5K274</accession>
<evidence type="ECO:0008006" key="4">
    <source>
        <dbReference type="Google" id="ProtNLM"/>
    </source>
</evidence>
<comment type="caution">
    <text evidence="2">The sequence shown here is derived from an EMBL/GenBank/DDBJ whole genome shotgun (WGS) entry which is preliminary data.</text>
</comment>
<feature type="transmembrane region" description="Helical" evidence="1">
    <location>
        <begin position="255"/>
        <end position="275"/>
    </location>
</feature>
<dbReference type="EMBL" id="JAGUCO010000029">
    <property type="protein sequence ID" value="MBS2100779.1"/>
    <property type="molecule type" value="Genomic_DNA"/>
</dbReference>
<feature type="transmembrane region" description="Helical" evidence="1">
    <location>
        <begin position="339"/>
        <end position="360"/>
    </location>
</feature>
<gene>
    <name evidence="2" type="ORF">KEM10_21000</name>
</gene>
<evidence type="ECO:0000256" key="1">
    <source>
        <dbReference type="SAM" id="Phobius"/>
    </source>
</evidence>
<keyword evidence="1" id="KW-0812">Transmembrane</keyword>
<proteinExistence type="predicted"/>
<feature type="transmembrane region" description="Helical" evidence="1">
    <location>
        <begin position="396"/>
        <end position="412"/>
    </location>
</feature>
<feature type="transmembrane region" description="Helical" evidence="1">
    <location>
        <begin position="75"/>
        <end position="95"/>
    </location>
</feature>
<evidence type="ECO:0000313" key="3">
    <source>
        <dbReference type="Proteomes" id="UP000708576"/>
    </source>
</evidence>